<organism evidence="2 3">
    <name type="scientific">Gloeobacter morelensis MG652769</name>
    <dbReference type="NCBI Taxonomy" id="2781736"/>
    <lineage>
        <taxon>Bacteria</taxon>
        <taxon>Bacillati</taxon>
        <taxon>Cyanobacteriota</taxon>
        <taxon>Cyanophyceae</taxon>
        <taxon>Gloeobacterales</taxon>
        <taxon>Gloeobacteraceae</taxon>
        <taxon>Gloeobacter</taxon>
        <taxon>Gloeobacter morelensis</taxon>
    </lineage>
</organism>
<gene>
    <name evidence="2" type="ORF">ISF26_04365</name>
</gene>
<accession>A0ABY3PPD3</accession>
<evidence type="ECO:0000313" key="3">
    <source>
        <dbReference type="Proteomes" id="UP001054846"/>
    </source>
</evidence>
<name>A0ABY3PPD3_9CYAN</name>
<reference evidence="2 3" key="1">
    <citation type="journal article" date="2021" name="Genome Biol. Evol.">
        <title>Complete Genome Sequencing of a Novel Gloeobacter Species from a Waterfall Cave in Mexico.</title>
        <authorList>
            <person name="Saw J.H."/>
            <person name="Cardona T."/>
            <person name="Montejano G."/>
        </authorList>
    </citation>
    <scope>NUCLEOTIDE SEQUENCE [LARGE SCALE GENOMIC DNA]</scope>
    <source>
        <strain evidence="2">MG652769</strain>
    </source>
</reference>
<proteinExistence type="predicted"/>
<dbReference type="EMBL" id="CP063845">
    <property type="protein sequence ID" value="UFP95490.1"/>
    <property type="molecule type" value="Genomic_DNA"/>
</dbReference>
<dbReference type="Proteomes" id="UP001054846">
    <property type="component" value="Chromosome"/>
</dbReference>
<dbReference type="RefSeq" id="WP_230842717.1">
    <property type="nucleotide sequence ID" value="NZ_CP063845.1"/>
</dbReference>
<sequence>MARKRNRSLNRVEVDCPSCGERLWRGCGQKHHLFSSSAEQTRELTGITRKKAVLLHTDTTTWVDRSRWIEAFFCPDHGQVWIICTRGDDGQVTGEVAPSRLWLQTTGTIDPSKPNPSVSEFTYRMSRRSSVQTRCE</sequence>
<feature type="region of interest" description="Disordered" evidence="1">
    <location>
        <begin position="105"/>
        <end position="136"/>
    </location>
</feature>
<evidence type="ECO:0000256" key="1">
    <source>
        <dbReference type="SAM" id="MobiDB-lite"/>
    </source>
</evidence>
<keyword evidence="3" id="KW-1185">Reference proteome</keyword>
<feature type="compositionally biased region" description="Polar residues" evidence="1">
    <location>
        <begin position="105"/>
        <end position="120"/>
    </location>
</feature>
<protein>
    <submittedName>
        <fullName evidence="2">Uncharacterized protein</fullName>
    </submittedName>
</protein>
<evidence type="ECO:0000313" key="2">
    <source>
        <dbReference type="EMBL" id="UFP95490.1"/>
    </source>
</evidence>